<organism evidence="2 3">
    <name type="scientific">Amycolatopsis japonica</name>
    <dbReference type="NCBI Taxonomy" id="208439"/>
    <lineage>
        <taxon>Bacteria</taxon>
        <taxon>Bacillati</taxon>
        <taxon>Actinomycetota</taxon>
        <taxon>Actinomycetes</taxon>
        <taxon>Pseudonocardiales</taxon>
        <taxon>Pseudonocardiaceae</taxon>
        <taxon>Amycolatopsis</taxon>
        <taxon>Amycolatopsis japonica group</taxon>
    </lineage>
</organism>
<sequence length="167" mass="17284">MTAESDPVRAEGPSVVTEGGDEAAKLLVLDPAGEGKHGELPATWRPLAARRQVIWCRLPVDGALSQAEDVLGDAEPGGPPIDMVAAGDSAAEALRLAERHPGAASHVLLVDPVPDESSELAERVRSGGTAVDVLPHSTGEPYNRIPPPLPLGHPDVVAGVTKILEDV</sequence>
<gene>
    <name evidence="2" type="ORF">AJAP_23735</name>
</gene>
<feature type="region of interest" description="Disordered" evidence="1">
    <location>
        <begin position="1"/>
        <end position="22"/>
    </location>
</feature>
<dbReference type="RefSeq" id="WP_038515262.1">
    <property type="nucleotide sequence ID" value="NZ_CP008953.1"/>
</dbReference>
<dbReference type="KEGG" id="aja:AJAP_23735"/>
<keyword evidence="3" id="KW-1185">Reference proteome</keyword>
<evidence type="ECO:0000313" key="2">
    <source>
        <dbReference type="EMBL" id="AIG77596.1"/>
    </source>
</evidence>
<dbReference type="STRING" id="208439.AJAP_23735"/>
<accession>A0A075UYS2</accession>
<dbReference type="eggNOG" id="ENOG5033YQM">
    <property type="taxonomic scope" value="Bacteria"/>
</dbReference>
<name>A0A075UYS2_9PSEU</name>
<evidence type="ECO:0000256" key="1">
    <source>
        <dbReference type="SAM" id="MobiDB-lite"/>
    </source>
</evidence>
<evidence type="ECO:0000313" key="3">
    <source>
        <dbReference type="Proteomes" id="UP000028492"/>
    </source>
</evidence>
<protein>
    <submittedName>
        <fullName evidence="2">Uncharacterized protein</fullName>
    </submittedName>
</protein>
<dbReference type="AlphaFoldDB" id="A0A075UYS2"/>
<dbReference type="EMBL" id="CP008953">
    <property type="protein sequence ID" value="AIG77596.1"/>
    <property type="molecule type" value="Genomic_DNA"/>
</dbReference>
<proteinExistence type="predicted"/>
<dbReference type="HOGENOM" id="CLU_1353811_0_0_11"/>
<dbReference type="Proteomes" id="UP000028492">
    <property type="component" value="Chromosome"/>
</dbReference>
<reference evidence="2 3" key="1">
    <citation type="journal article" date="2014" name="J. Biotechnol.">
        <title>Complete genome sequence of the actinobacterium Amycolatopsis japonica MG417-CF17(T) (=DSM 44213T) producing (S,S)-N,N'-ethylenediaminedisuccinic acid.</title>
        <authorList>
            <person name="Stegmann E."/>
            <person name="Albersmeier A."/>
            <person name="Spohn M."/>
            <person name="Gert H."/>
            <person name="Weber T."/>
            <person name="Wohlleben W."/>
            <person name="Kalinowski J."/>
            <person name="Ruckert C."/>
        </authorList>
    </citation>
    <scope>NUCLEOTIDE SEQUENCE [LARGE SCALE GENOMIC DNA]</scope>
    <source>
        <strain evidence="3">MG417-CF17 (DSM 44213)</strain>
    </source>
</reference>